<organism evidence="14 15">
    <name type="scientific">Trichostrongylus colubriformis</name>
    <name type="common">Black scour worm</name>
    <dbReference type="NCBI Taxonomy" id="6319"/>
    <lineage>
        <taxon>Eukaryota</taxon>
        <taxon>Metazoa</taxon>
        <taxon>Ecdysozoa</taxon>
        <taxon>Nematoda</taxon>
        <taxon>Chromadorea</taxon>
        <taxon>Rhabditida</taxon>
        <taxon>Rhabditina</taxon>
        <taxon>Rhabditomorpha</taxon>
        <taxon>Strongyloidea</taxon>
        <taxon>Trichostrongylidae</taxon>
        <taxon>Trichostrongylus</taxon>
    </lineage>
</organism>
<comment type="caution">
    <text evidence="14">The sequence shown here is derived from an EMBL/GenBank/DDBJ whole genome shotgun (WGS) entry which is preliminary data.</text>
</comment>
<comment type="cofactor">
    <cofactor evidence="1">
        <name>Fe(2+)</name>
        <dbReference type="ChEBI" id="CHEBI:29033"/>
    </cofactor>
</comment>
<keyword evidence="15" id="KW-1185">Reference proteome</keyword>
<dbReference type="PANTHER" id="PTHR12480">
    <property type="entry name" value="ARGININE DEMETHYLASE AND LYSYL-HYDROXYLASE JMJD"/>
    <property type="match status" value="1"/>
</dbReference>
<keyword evidence="4" id="KW-0156">Chromatin regulator</keyword>
<keyword evidence="7" id="KW-0408">Iron</keyword>
<feature type="compositionally biased region" description="Acidic residues" evidence="12">
    <location>
        <begin position="182"/>
        <end position="202"/>
    </location>
</feature>
<sequence>MHVDPLGTSAWNALIHGHKRWVLIHPDTPKELVHVPRDQRGIHPKEAVTWFSTVYKRIRQGDWPFDKYPVLECRQNPGETLFVPCGWWHAVINEDDTVAVTQNFCSPANLFHVYPTIRKQNPALTRTFLERLNKLRPELLATVYQSLLDSKPIEDGYMTDQSGPAEEDKGDHCSTPTADSTDLSDTDSESSATEEEDEDAYDEHEKDKTRGDKATATEDEDEGGSEISSEQDSDSSSEGDSGGSGSEDSSECSEIFKQPLRTESPIRTAPNGVKRRAVAARVSLPALYGESDA</sequence>
<keyword evidence="3" id="KW-0479">Metal-binding</keyword>
<evidence type="ECO:0000256" key="11">
    <source>
        <dbReference type="ARBA" id="ARBA00038068"/>
    </source>
</evidence>
<dbReference type="Gene3D" id="2.60.120.650">
    <property type="entry name" value="Cupin"/>
    <property type="match status" value="1"/>
</dbReference>
<dbReference type="PROSITE" id="PS51184">
    <property type="entry name" value="JMJC"/>
    <property type="match status" value="1"/>
</dbReference>
<gene>
    <name evidence="14" type="ORF">GCK32_001037</name>
</gene>
<evidence type="ECO:0000313" key="14">
    <source>
        <dbReference type="EMBL" id="KAK5973781.1"/>
    </source>
</evidence>
<dbReference type="SUPFAM" id="SSF51197">
    <property type="entry name" value="Clavaminate synthase-like"/>
    <property type="match status" value="1"/>
</dbReference>
<dbReference type="GO" id="GO:0005737">
    <property type="term" value="C:cytoplasm"/>
    <property type="evidence" value="ECO:0007669"/>
    <property type="project" value="TreeGrafter"/>
</dbReference>
<comment type="similarity">
    <text evidence="11">Belongs to the JMJD6 family.</text>
</comment>
<dbReference type="AlphaFoldDB" id="A0AAN8F610"/>
<evidence type="ECO:0000256" key="6">
    <source>
        <dbReference type="ARBA" id="ARBA00023002"/>
    </source>
</evidence>
<comment type="subcellular location">
    <subcellularLocation>
        <location evidence="2">Nucleus</location>
    </subcellularLocation>
</comment>
<keyword evidence="8" id="KW-0805">Transcription regulation</keyword>
<evidence type="ECO:0000256" key="4">
    <source>
        <dbReference type="ARBA" id="ARBA00022853"/>
    </source>
</evidence>
<keyword evidence="9" id="KW-0804">Transcription</keyword>
<evidence type="ECO:0000256" key="10">
    <source>
        <dbReference type="ARBA" id="ARBA00023242"/>
    </source>
</evidence>
<keyword evidence="6" id="KW-0560">Oxidoreductase</keyword>
<evidence type="ECO:0000256" key="5">
    <source>
        <dbReference type="ARBA" id="ARBA00022964"/>
    </source>
</evidence>
<dbReference type="Proteomes" id="UP001331761">
    <property type="component" value="Unassembled WGS sequence"/>
</dbReference>
<dbReference type="GO" id="GO:0033749">
    <property type="term" value="F:histone H4R3 demethylase activity"/>
    <property type="evidence" value="ECO:0007669"/>
    <property type="project" value="TreeGrafter"/>
</dbReference>
<dbReference type="GO" id="GO:0006909">
    <property type="term" value="P:phagocytosis"/>
    <property type="evidence" value="ECO:0007669"/>
    <property type="project" value="TreeGrafter"/>
</dbReference>
<proteinExistence type="inferred from homology"/>
<keyword evidence="10" id="KW-0539">Nucleus</keyword>
<evidence type="ECO:0000256" key="12">
    <source>
        <dbReference type="SAM" id="MobiDB-lite"/>
    </source>
</evidence>
<evidence type="ECO:0000256" key="7">
    <source>
        <dbReference type="ARBA" id="ARBA00023004"/>
    </source>
</evidence>
<evidence type="ECO:0000256" key="2">
    <source>
        <dbReference type="ARBA" id="ARBA00004123"/>
    </source>
</evidence>
<evidence type="ECO:0000256" key="8">
    <source>
        <dbReference type="ARBA" id="ARBA00023015"/>
    </source>
</evidence>
<feature type="domain" description="JmjC" evidence="13">
    <location>
        <begin position="1"/>
        <end position="121"/>
    </location>
</feature>
<evidence type="ECO:0000256" key="1">
    <source>
        <dbReference type="ARBA" id="ARBA00001954"/>
    </source>
</evidence>
<dbReference type="GO" id="GO:0106140">
    <property type="term" value="F:P-TEFb complex binding"/>
    <property type="evidence" value="ECO:0007669"/>
    <property type="project" value="TreeGrafter"/>
</dbReference>
<evidence type="ECO:0000256" key="3">
    <source>
        <dbReference type="ARBA" id="ARBA00022723"/>
    </source>
</evidence>
<feature type="compositionally biased region" description="Acidic residues" evidence="12">
    <location>
        <begin position="217"/>
        <end position="237"/>
    </location>
</feature>
<protein>
    <submittedName>
        <fullName evidence="14">Bifunctional arginine demethylase and lysyl-hydroxylase JMJD6</fullName>
    </submittedName>
</protein>
<dbReference type="PANTHER" id="PTHR12480:SF32">
    <property type="entry name" value="BIFUNCTIONAL ARGININE DEMETHYLASE AND LYSYL-HYDROXYLASE JMJD6"/>
    <property type="match status" value="1"/>
</dbReference>
<accession>A0AAN8F610</accession>
<evidence type="ECO:0000313" key="15">
    <source>
        <dbReference type="Proteomes" id="UP001331761"/>
    </source>
</evidence>
<feature type="region of interest" description="Disordered" evidence="12">
    <location>
        <begin position="153"/>
        <end position="275"/>
    </location>
</feature>
<dbReference type="SMART" id="SM00558">
    <property type="entry name" value="JmjC"/>
    <property type="match status" value="1"/>
</dbReference>
<dbReference type="InterPro" id="IPR050910">
    <property type="entry name" value="JMJD6_ArgDemeth/LysHydrox"/>
</dbReference>
<dbReference type="Pfam" id="PF02373">
    <property type="entry name" value="JmjC"/>
    <property type="match status" value="1"/>
</dbReference>
<evidence type="ECO:0000256" key="9">
    <source>
        <dbReference type="ARBA" id="ARBA00023163"/>
    </source>
</evidence>
<feature type="compositionally biased region" description="Basic and acidic residues" evidence="12">
    <location>
        <begin position="203"/>
        <end position="216"/>
    </location>
</feature>
<reference evidence="14 15" key="1">
    <citation type="submission" date="2019-10" db="EMBL/GenBank/DDBJ databases">
        <title>Assembly and Annotation for the nematode Trichostrongylus colubriformis.</title>
        <authorList>
            <person name="Martin J."/>
        </authorList>
    </citation>
    <scope>NUCLEOTIDE SEQUENCE [LARGE SCALE GENOMIC DNA]</scope>
    <source>
        <strain evidence="14">G859</strain>
        <tissue evidence="14">Whole worm</tissue>
    </source>
</reference>
<keyword evidence="5" id="KW-0223">Dioxygenase</keyword>
<dbReference type="InterPro" id="IPR003347">
    <property type="entry name" value="JmjC_dom"/>
</dbReference>
<name>A0AAN8F610_TRICO</name>
<dbReference type="GO" id="GO:0046872">
    <property type="term" value="F:metal ion binding"/>
    <property type="evidence" value="ECO:0007669"/>
    <property type="project" value="UniProtKB-KW"/>
</dbReference>
<dbReference type="GO" id="GO:0005634">
    <property type="term" value="C:nucleus"/>
    <property type="evidence" value="ECO:0007669"/>
    <property type="project" value="UniProtKB-SubCell"/>
</dbReference>
<dbReference type="EMBL" id="WIXE01015061">
    <property type="protein sequence ID" value="KAK5973781.1"/>
    <property type="molecule type" value="Genomic_DNA"/>
</dbReference>
<evidence type="ECO:0000259" key="13">
    <source>
        <dbReference type="PROSITE" id="PS51184"/>
    </source>
</evidence>